<dbReference type="InterPro" id="IPR050317">
    <property type="entry name" value="Plant_Fungal_Acyltransferase"/>
</dbReference>
<accession>A0A9W6TMY4</accession>
<dbReference type="AlphaFoldDB" id="A0A9W6TMY4"/>
<organism evidence="2 3">
    <name type="scientific">Phytophthora lilii</name>
    <dbReference type="NCBI Taxonomy" id="2077276"/>
    <lineage>
        <taxon>Eukaryota</taxon>
        <taxon>Sar</taxon>
        <taxon>Stramenopiles</taxon>
        <taxon>Oomycota</taxon>
        <taxon>Peronosporomycetes</taxon>
        <taxon>Peronosporales</taxon>
        <taxon>Peronosporaceae</taxon>
        <taxon>Phytophthora</taxon>
    </lineage>
</organism>
<sequence length="225" mass="24235">MPPTQTEDLVLPMTPEGATALLDHARDDRTGVAEEVLLPLSPLDAMMHKLGVMLLYIFPRPASKSADYDLQKLQNSFITLVNEDYPILIGELHMDSQTGVVSVKQTPQSRKIGAAAIRFETNSKGSMSANEAMETLAWSLMPTPRGPTELICVKTTLLSDGGLVIGVDASHTLLDGEGMFTFMTAWGQHYSGIDKQSRLVINHDQALAMGNGISGQATSPRAPGD</sequence>
<evidence type="ECO:0000313" key="2">
    <source>
        <dbReference type="EMBL" id="GMF16504.1"/>
    </source>
</evidence>
<comment type="caution">
    <text evidence="2">The sequence shown here is derived from an EMBL/GenBank/DDBJ whole genome shotgun (WGS) entry which is preliminary data.</text>
</comment>
<dbReference type="Pfam" id="PF02458">
    <property type="entry name" value="Transferase"/>
    <property type="match status" value="1"/>
</dbReference>
<dbReference type="PANTHER" id="PTHR31642">
    <property type="entry name" value="TRICHOTHECENE 3-O-ACETYLTRANSFERASE"/>
    <property type="match status" value="1"/>
</dbReference>
<dbReference type="EMBL" id="BSXW01000253">
    <property type="protein sequence ID" value="GMF16504.1"/>
    <property type="molecule type" value="Genomic_DNA"/>
</dbReference>
<dbReference type="Gene3D" id="3.30.559.10">
    <property type="entry name" value="Chloramphenicol acetyltransferase-like domain"/>
    <property type="match status" value="1"/>
</dbReference>
<dbReference type="Proteomes" id="UP001165083">
    <property type="component" value="Unassembled WGS sequence"/>
</dbReference>
<dbReference type="PANTHER" id="PTHR31642:SF310">
    <property type="entry name" value="FATTY ALCOHOL:CAFFEOYL-COA ACYLTRANSFERASE"/>
    <property type="match status" value="1"/>
</dbReference>
<dbReference type="SUPFAM" id="SSF52777">
    <property type="entry name" value="CoA-dependent acyltransferases"/>
    <property type="match status" value="1"/>
</dbReference>
<keyword evidence="3" id="KW-1185">Reference proteome</keyword>
<keyword evidence="1" id="KW-0808">Transferase</keyword>
<evidence type="ECO:0000256" key="1">
    <source>
        <dbReference type="ARBA" id="ARBA00022679"/>
    </source>
</evidence>
<evidence type="ECO:0000313" key="3">
    <source>
        <dbReference type="Proteomes" id="UP001165083"/>
    </source>
</evidence>
<gene>
    <name evidence="2" type="ORF">Plil01_000588900</name>
</gene>
<name>A0A9W6TMY4_9STRA</name>
<reference evidence="2" key="1">
    <citation type="submission" date="2023-04" db="EMBL/GenBank/DDBJ databases">
        <title>Phytophthora lilii NBRC 32176.</title>
        <authorList>
            <person name="Ichikawa N."/>
            <person name="Sato H."/>
            <person name="Tonouchi N."/>
        </authorList>
    </citation>
    <scope>NUCLEOTIDE SEQUENCE</scope>
    <source>
        <strain evidence="2">NBRC 32176</strain>
    </source>
</reference>
<dbReference type="InterPro" id="IPR023213">
    <property type="entry name" value="CAT-like_dom_sf"/>
</dbReference>
<protein>
    <submittedName>
        <fullName evidence="2">Unnamed protein product</fullName>
    </submittedName>
</protein>
<dbReference type="GO" id="GO:0016747">
    <property type="term" value="F:acyltransferase activity, transferring groups other than amino-acyl groups"/>
    <property type="evidence" value="ECO:0007669"/>
    <property type="project" value="TreeGrafter"/>
</dbReference>
<dbReference type="OrthoDB" id="671439at2759"/>
<proteinExistence type="predicted"/>